<proteinExistence type="predicted"/>
<keyword evidence="2" id="KW-1185">Reference proteome</keyword>
<dbReference type="Proteomes" id="UP000004956">
    <property type="component" value="Unassembled WGS sequence"/>
</dbReference>
<evidence type="ECO:0000313" key="1">
    <source>
        <dbReference type="EMBL" id="EHY31402.1"/>
    </source>
</evidence>
<sequence>MPVRIDDIGTYFYNLPGLRSNGRFDVVTLDKDGCVCYEVKFRNHPTTQAEVDAGKLHVAKSPLVCTRFGFVTKAGYEGVAPSPDLTLWSVPRIPKNLP</sequence>
<dbReference type="HOGENOM" id="CLU_2351808_0_0_4"/>
<protein>
    <recommendedName>
        <fullName evidence="3">DUF4143 domain-containing protein</fullName>
    </recommendedName>
</protein>
<accession>H3KEQ7</accession>
<dbReference type="EMBL" id="AFBQ01000167">
    <property type="protein sequence ID" value="EHY31402.1"/>
    <property type="molecule type" value="Genomic_DNA"/>
</dbReference>
<comment type="caution">
    <text evidence="1">The sequence shown here is derived from an EMBL/GenBank/DDBJ whole genome shotgun (WGS) entry which is preliminary data.</text>
</comment>
<evidence type="ECO:0000313" key="2">
    <source>
        <dbReference type="Proteomes" id="UP000004956"/>
    </source>
</evidence>
<organism evidence="1 2">
    <name type="scientific">Sutterella parvirubra YIT 11816</name>
    <dbReference type="NCBI Taxonomy" id="762967"/>
    <lineage>
        <taxon>Bacteria</taxon>
        <taxon>Pseudomonadati</taxon>
        <taxon>Pseudomonadota</taxon>
        <taxon>Betaproteobacteria</taxon>
        <taxon>Burkholderiales</taxon>
        <taxon>Sutterellaceae</taxon>
        <taxon>Sutterella</taxon>
    </lineage>
</organism>
<name>H3KEQ7_9BURK</name>
<reference evidence="1 2" key="1">
    <citation type="submission" date="2011-11" db="EMBL/GenBank/DDBJ databases">
        <authorList>
            <person name="Weinstock G."/>
            <person name="Sodergren E."/>
            <person name="Clifton S."/>
            <person name="Fulton L."/>
            <person name="Fulton B."/>
            <person name="Courtney L."/>
            <person name="Fronick C."/>
            <person name="Harrison M."/>
            <person name="Strong C."/>
            <person name="Farmer C."/>
            <person name="Delahaunty K."/>
            <person name="Markovic C."/>
            <person name="Hall O."/>
            <person name="Minx P."/>
            <person name="Tomlinson C."/>
            <person name="Mitreva M."/>
            <person name="Hou S."/>
            <person name="Chen J."/>
            <person name="Wollam A."/>
            <person name="Pepin K.H."/>
            <person name="Johnson M."/>
            <person name="Bhonagiri V."/>
            <person name="Zhang X."/>
            <person name="Suruliraj S."/>
            <person name="Warren W."/>
            <person name="Chinwalla A."/>
            <person name="Mardis E.R."/>
            <person name="Wilson R.K."/>
        </authorList>
    </citation>
    <scope>NUCLEOTIDE SEQUENCE [LARGE SCALE GENOMIC DNA]</scope>
    <source>
        <strain evidence="1 2">YIT 11816</strain>
    </source>
</reference>
<dbReference type="AlphaFoldDB" id="H3KEQ7"/>
<feature type="non-terminal residue" evidence="1">
    <location>
        <position position="98"/>
    </location>
</feature>
<evidence type="ECO:0008006" key="3">
    <source>
        <dbReference type="Google" id="ProtNLM"/>
    </source>
</evidence>
<gene>
    <name evidence="1" type="ORF">HMPREF9440_01222</name>
</gene>